<evidence type="ECO:0000313" key="3">
    <source>
        <dbReference type="Proteomes" id="UP000533269"/>
    </source>
</evidence>
<dbReference type="SFLD" id="SFLDS00003">
    <property type="entry name" value="Haloacid_Dehalogenase"/>
    <property type="match status" value="1"/>
</dbReference>
<dbReference type="Pfam" id="PF00702">
    <property type="entry name" value="Hydrolase"/>
    <property type="match status" value="1"/>
</dbReference>
<dbReference type="Gene3D" id="1.10.150.240">
    <property type="entry name" value="Putative phosphatase, domain 2"/>
    <property type="match status" value="1"/>
</dbReference>
<dbReference type="PRINTS" id="PR00413">
    <property type="entry name" value="HADHALOGNASE"/>
</dbReference>
<dbReference type="CDD" id="cd07505">
    <property type="entry name" value="HAD_BPGM-like"/>
    <property type="match status" value="1"/>
</dbReference>
<proteinExistence type="predicted"/>
<feature type="region of interest" description="Disordered" evidence="1">
    <location>
        <begin position="1"/>
        <end position="53"/>
    </location>
</feature>
<keyword evidence="2" id="KW-0378">Hydrolase</keyword>
<dbReference type="EMBL" id="JACHVY010000007">
    <property type="protein sequence ID" value="MBB2903346.1"/>
    <property type="molecule type" value="Genomic_DNA"/>
</dbReference>
<dbReference type="AlphaFoldDB" id="A0A7W4XYN4"/>
<dbReference type="SFLD" id="SFLDG01129">
    <property type="entry name" value="C1.5:_HAD__Beta-PGM__Phosphata"/>
    <property type="match status" value="1"/>
</dbReference>
<dbReference type="SFLD" id="SFLDG01135">
    <property type="entry name" value="C1.5.6:_HAD__Beta-PGM__Phospha"/>
    <property type="match status" value="1"/>
</dbReference>
<organism evidence="2 3">
    <name type="scientific">Kineococcus radiotolerans</name>
    <dbReference type="NCBI Taxonomy" id="131568"/>
    <lineage>
        <taxon>Bacteria</taxon>
        <taxon>Bacillati</taxon>
        <taxon>Actinomycetota</taxon>
        <taxon>Actinomycetes</taxon>
        <taxon>Kineosporiales</taxon>
        <taxon>Kineosporiaceae</taxon>
        <taxon>Kineococcus</taxon>
    </lineage>
</organism>
<dbReference type="PANTHER" id="PTHR18901:SF38">
    <property type="entry name" value="PSEUDOURIDINE-5'-PHOSPHATASE"/>
    <property type="match status" value="1"/>
</dbReference>
<evidence type="ECO:0000313" key="2">
    <source>
        <dbReference type="EMBL" id="MBB2903346.1"/>
    </source>
</evidence>
<dbReference type="InterPro" id="IPR036412">
    <property type="entry name" value="HAD-like_sf"/>
</dbReference>
<sequence>MTTMDPAAGAHGAAEPDSAIEASSTAQPGSVTQPVSVTQPGSATQPHGISGTGSEALAQEPAVLWDMDGTIVDTEPYFTDAVQTLVTAAGGSLSAQDHHDLVGANLWTLAAIAARAGVRSDADTIVNTVNQAVQQRLQQHVPWRPGARELLLDLRALGVRTALVTMSFRQVAHAVVASAGFDAFDVVVTGDEVARGKPDPEAHLLAATRLGVPISRCLVIEDSPPGVAAGVASGATVLAVPSQVPLPEDPRWTRWESLAGRCGRDLLKLIPPPAHPFAPHELAQARELDTNLI</sequence>
<dbReference type="GO" id="GO:0016787">
    <property type="term" value="F:hydrolase activity"/>
    <property type="evidence" value="ECO:0007669"/>
    <property type="project" value="UniProtKB-KW"/>
</dbReference>
<feature type="compositionally biased region" description="Polar residues" evidence="1">
    <location>
        <begin position="21"/>
        <end position="47"/>
    </location>
</feature>
<dbReference type="InterPro" id="IPR023198">
    <property type="entry name" value="PGP-like_dom2"/>
</dbReference>
<dbReference type="PANTHER" id="PTHR18901">
    <property type="entry name" value="2-DEOXYGLUCOSE-6-PHOSPHATE PHOSPHATASE 2"/>
    <property type="match status" value="1"/>
</dbReference>
<reference evidence="2 3" key="2">
    <citation type="submission" date="2020-08" db="EMBL/GenBank/DDBJ databases">
        <authorList>
            <person name="Partida-Martinez L."/>
            <person name="Huntemann M."/>
            <person name="Clum A."/>
            <person name="Wang J."/>
            <person name="Palaniappan K."/>
            <person name="Ritter S."/>
            <person name="Chen I.-M."/>
            <person name="Stamatis D."/>
            <person name="Reddy T."/>
            <person name="O'Malley R."/>
            <person name="Daum C."/>
            <person name="Shapiro N."/>
            <person name="Ivanova N."/>
            <person name="Kyrpides N."/>
            <person name="Woyke T."/>
        </authorList>
    </citation>
    <scope>NUCLEOTIDE SEQUENCE [LARGE SCALE GENOMIC DNA]</scope>
    <source>
        <strain evidence="2 3">AS2.23</strain>
    </source>
</reference>
<dbReference type="SUPFAM" id="SSF56784">
    <property type="entry name" value="HAD-like"/>
    <property type="match status" value="1"/>
</dbReference>
<name>A0A7W4XYN4_KINRA</name>
<dbReference type="NCBIfam" id="TIGR01509">
    <property type="entry name" value="HAD-SF-IA-v3"/>
    <property type="match status" value="1"/>
</dbReference>
<accession>A0A7W4XYN4</accession>
<dbReference type="Proteomes" id="UP000533269">
    <property type="component" value="Unassembled WGS sequence"/>
</dbReference>
<gene>
    <name evidence="2" type="ORF">FHR75_004188</name>
</gene>
<dbReference type="InterPro" id="IPR006439">
    <property type="entry name" value="HAD-SF_hydro_IA"/>
</dbReference>
<dbReference type="InterPro" id="IPR023214">
    <property type="entry name" value="HAD_sf"/>
</dbReference>
<reference evidence="2 3" key="1">
    <citation type="submission" date="2020-08" db="EMBL/GenBank/DDBJ databases">
        <title>The Agave Microbiome: Exploring the role of microbial communities in plant adaptations to desert environments.</title>
        <authorList>
            <person name="Partida-Martinez L.P."/>
        </authorList>
    </citation>
    <scope>NUCLEOTIDE SEQUENCE [LARGE SCALE GENOMIC DNA]</scope>
    <source>
        <strain evidence="2 3">AS2.23</strain>
    </source>
</reference>
<comment type="caution">
    <text evidence="2">The sequence shown here is derived from an EMBL/GenBank/DDBJ whole genome shotgun (WGS) entry which is preliminary data.</text>
</comment>
<protein>
    <submittedName>
        <fullName evidence="2">HAD superfamily hydrolase (TIGR01509 family)</fullName>
    </submittedName>
</protein>
<dbReference type="Gene3D" id="3.40.50.1000">
    <property type="entry name" value="HAD superfamily/HAD-like"/>
    <property type="match status" value="1"/>
</dbReference>
<evidence type="ECO:0000256" key="1">
    <source>
        <dbReference type="SAM" id="MobiDB-lite"/>
    </source>
</evidence>